<comment type="caution">
    <text evidence="1">The sequence shown here is derived from an EMBL/GenBank/DDBJ whole genome shotgun (WGS) entry which is preliminary data.</text>
</comment>
<keyword evidence="2" id="KW-1185">Reference proteome</keyword>
<proteinExistence type="predicted"/>
<reference evidence="1" key="1">
    <citation type="submission" date="2022-11" db="EMBL/GenBank/DDBJ databases">
        <title>Genome Sequence of Nemania bipapillata.</title>
        <authorList>
            <person name="Buettner E."/>
        </authorList>
    </citation>
    <scope>NUCLEOTIDE SEQUENCE</scope>
    <source>
        <strain evidence="1">CP14</strain>
    </source>
</reference>
<accession>A0ACC2HZV6</accession>
<dbReference type="EMBL" id="JAPESX010002324">
    <property type="protein sequence ID" value="KAJ8108284.1"/>
    <property type="molecule type" value="Genomic_DNA"/>
</dbReference>
<gene>
    <name evidence="1" type="ORF">ONZ43_g6476</name>
</gene>
<evidence type="ECO:0000313" key="1">
    <source>
        <dbReference type="EMBL" id="KAJ8108284.1"/>
    </source>
</evidence>
<sequence>MALNTAFAAALNPAKMDEVRIWYLSGSYAKMDVKSVAELTAGDRFKTPAHSAPKDPDDVTEPAPKEPDNILEPADPSIGLLSGSVGFGKSTTPTSVSVFGIMEDDKKVCMISPTVWPLAKNVVATEQAIAASRANASAQPGKANTNFVYFIKTPSGNPPGINRVDATTGKTVSLLNASPKAKSRMCAAYISPSGVGGDEVPFLYYMQSDKMVEYNVYNETPTIIRGITSLPDTTPMALCEFKGLPYLFWFSNEFRLMYSKRQSGTWTAGVLVPGNEGGDSPPPADSQSDLDVVTTNDQLHILVFYLAQESENPYDYFAWMNPV</sequence>
<protein>
    <submittedName>
        <fullName evidence="1">Uncharacterized protein</fullName>
    </submittedName>
</protein>
<name>A0ACC2HZV6_9PEZI</name>
<dbReference type="Proteomes" id="UP001153334">
    <property type="component" value="Unassembled WGS sequence"/>
</dbReference>
<evidence type="ECO:0000313" key="2">
    <source>
        <dbReference type="Proteomes" id="UP001153334"/>
    </source>
</evidence>
<organism evidence="1 2">
    <name type="scientific">Nemania bipapillata</name>
    <dbReference type="NCBI Taxonomy" id="110536"/>
    <lineage>
        <taxon>Eukaryota</taxon>
        <taxon>Fungi</taxon>
        <taxon>Dikarya</taxon>
        <taxon>Ascomycota</taxon>
        <taxon>Pezizomycotina</taxon>
        <taxon>Sordariomycetes</taxon>
        <taxon>Xylariomycetidae</taxon>
        <taxon>Xylariales</taxon>
        <taxon>Xylariaceae</taxon>
        <taxon>Nemania</taxon>
    </lineage>
</organism>